<dbReference type="eggNOG" id="KOG2946">
    <property type="taxonomic scope" value="Eukaryota"/>
</dbReference>
<keyword evidence="4 6" id="KW-1133">Transmembrane helix</keyword>
<feature type="transmembrane region" description="Helical" evidence="6">
    <location>
        <begin position="85"/>
        <end position="103"/>
    </location>
</feature>
<feature type="transmembrane region" description="Helical" evidence="6">
    <location>
        <begin position="168"/>
        <end position="189"/>
    </location>
</feature>
<protein>
    <recommendedName>
        <fullName evidence="6">Protein YIPF</fullName>
    </recommendedName>
</protein>
<evidence type="ECO:0000256" key="6">
    <source>
        <dbReference type="RuleBase" id="RU361264"/>
    </source>
</evidence>
<keyword evidence="3 6" id="KW-0812">Transmembrane</keyword>
<organism evidence="8 9">
    <name type="scientific">Paramecium tetraurelia</name>
    <dbReference type="NCBI Taxonomy" id="5888"/>
    <lineage>
        <taxon>Eukaryota</taxon>
        <taxon>Sar</taxon>
        <taxon>Alveolata</taxon>
        <taxon>Ciliophora</taxon>
        <taxon>Intramacronucleata</taxon>
        <taxon>Oligohymenophorea</taxon>
        <taxon>Peniculida</taxon>
        <taxon>Parameciidae</taxon>
        <taxon>Paramecium</taxon>
    </lineage>
</organism>
<dbReference type="RefSeq" id="XP_001456436.1">
    <property type="nucleotide sequence ID" value="XM_001456399.2"/>
</dbReference>
<keyword evidence="9" id="KW-1185">Reference proteome</keyword>
<dbReference type="GO" id="GO:0000139">
    <property type="term" value="C:Golgi membrane"/>
    <property type="evidence" value="ECO:0007669"/>
    <property type="project" value="UniProtKB-SubCell"/>
</dbReference>
<dbReference type="GO" id="GO:0005802">
    <property type="term" value="C:trans-Golgi network"/>
    <property type="evidence" value="ECO:0000318"/>
    <property type="project" value="GO_Central"/>
</dbReference>
<evidence type="ECO:0000256" key="1">
    <source>
        <dbReference type="ARBA" id="ARBA00004141"/>
    </source>
</evidence>
<evidence type="ECO:0000256" key="5">
    <source>
        <dbReference type="ARBA" id="ARBA00023136"/>
    </source>
</evidence>
<dbReference type="Pfam" id="PF04893">
    <property type="entry name" value="Yip1"/>
    <property type="match status" value="1"/>
</dbReference>
<dbReference type="OMA" id="HIASKKM"/>
<sequence>MTDNHQVPFGSGMFQGQAKFVDYAHMNQQEVQVNTLDEPVMDTLLRDINMILYKLSYVIIPRMKETQGRKLRNCKRLDQIKIGDLWGPLLLSLLLAMTLGINSNQSSDTIFGTIFIIMWGGSAVITVNAKLLGGQVSFFQSVCVLGYCVFPINVAAVLITFLQSYLGFFLRLIIVGAAFLWSTFSSLSFMSSMMNEEKKVISVYPIFLFYMFLSWFCIFI</sequence>
<keyword evidence="5 6" id="KW-0472">Membrane</keyword>
<feature type="transmembrane region" description="Helical" evidence="6">
    <location>
        <begin position="141"/>
        <end position="162"/>
    </location>
</feature>
<name>A0E172_PARTE</name>
<dbReference type="InParanoid" id="A0E172"/>
<dbReference type="KEGG" id="ptm:GSPATT00022208001"/>
<dbReference type="PANTHER" id="PTHR21236:SF1">
    <property type="entry name" value="PROTEIN YIPF6"/>
    <property type="match status" value="1"/>
</dbReference>
<comment type="similarity">
    <text evidence="2 6">Belongs to the YIP1 family.</text>
</comment>
<evidence type="ECO:0000259" key="7">
    <source>
        <dbReference type="Pfam" id="PF04893"/>
    </source>
</evidence>
<reference evidence="8 9" key="1">
    <citation type="journal article" date="2006" name="Nature">
        <title>Global trends of whole-genome duplications revealed by the ciliate Paramecium tetraurelia.</title>
        <authorList>
            <consortium name="Genoscope"/>
            <person name="Aury J.-M."/>
            <person name="Jaillon O."/>
            <person name="Duret L."/>
            <person name="Noel B."/>
            <person name="Jubin C."/>
            <person name="Porcel B.M."/>
            <person name="Segurens B."/>
            <person name="Daubin V."/>
            <person name="Anthouard V."/>
            <person name="Aiach N."/>
            <person name="Arnaiz O."/>
            <person name="Billaut A."/>
            <person name="Beisson J."/>
            <person name="Blanc I."/>
            <person name="Bouhouche K."/>
            <person name="Camara F."/>
            <person name="Duharcourt S."/>
            <person name="Guigo R."/>
            <person name="Gogendeau D."/>
            <person name="Katinka M."/>
            <person name="Keller A.-M."/>
            <person name="Kissmehl R."/>
            <person name="Klotz C."/>
            <person name="Koll F."/>
            <person name="Le Moue A."/>
            <person name="Lepere C."/>
            <person name="Malinsky S."/>
            <person name="Nowacki M."/>
            <person name="Nowak J.K."/>
            <person name="Plattner H."/>
            <person name="Poulain J."/>
            <person name="Ruiz F."/>
            <person name="Serrano V."/>
            <person name="Zagulski M."/>
            <person name="Dessen P."/>
            <person name="Betermier M."/>
            <person name="Weissenbach J."/>
            <person name="Scarpelli C."/>
            <person name="Schachter V."/>
            <person name="Sperling L."/>
            <person name="Meyer E."/>
            <person name="Cohen J."/>
            <person name="Wincker P."/>
        </authorList>
    </citation>
    <scope>NUCLEOTIDE SEQUENCE [LARGE SCALE GENOMIC DNA]</scope>
    <source>
        <strain evidence="8 9">Stock d4-2</strain>
    </source>
</reference>
<proteinExistence type="inferred from homology"/>
<dbReference type="STRING" id="5888.A0E172"/>
<dbReference type="AlphaFoldDB" id="A0E172"/>
<feature type="transmembrane region" description="Helical" evidence="6">
    <location>
        <begin position="201"/>
        <end position="219"/>
    </location>
</feature>
<evidence type="ECO:0000313" key="8">
    <source>
        <dbReference type="EMBL" id="CAK89039.1"/>
    </source>
</evidence>
<comment type="subcellular location">
    <subcellularLocation>
        <location evidence="6">Golgi apparatus membrane</location>
        <topology evidence="6">Multi-pass membrane protein</topology>
    </subcellularLocation>
    <subcellularLocation>
        <location evidence="1">Membrane</location>
        <topology evidence="1">Multi-pass membrane protein</topology>
    </subcellularLocation>
</comment>
<dbReference type="OrthoDB" id="411251at2759"/>
<dbReference type="GO" id="GO:0006888">
    <property type="term" value="P:endoplasmic reticulum to Golgi vesicle-mediated transport"/>
    <property type="evidence" value="ECO:0007669"/>
    <property type="project" value="InterPro"/>
</dbReference>
<evidence type="ECO:0000313" key="9">
    <source>
        <dbReference type="Proteomes" id="UP000000600"/>
    </source>
</evidence>
<dbReference type="InterPro" id="IPR006977">
    <property type="entry name" value="Yip1_dom"/>
</dbReference>
<dbReference type="HOGENOM" id="CLU_059592_3_1_1"/>
<dbReference type="EMBL" id="CT868652">
    <property type="protein sequence ID" value="CAK89039.1"/>
    <property type="molecule type" value="Genomic_DNA"/>
</dbReference>
<dbReference type="GeneID" id="5042221"/>
<dbReference type="InterPro" id="IPR045231">
    <property type="entry name" value="Yip1/4-like"/>
</dbReference>
<accession>A0E172</accession>
<evidence type="ECO:0000256" key="2">
    <source>
        <dbReference type="ARBA" id="ARBA00010596"/>
    </source>
</evidence>
<dbReference type="FunCoup" id="A0E172">
    <property type="interactions" value="282"/>
</dbReference>
<evidence type="ECO:0000256" key="3">
    <source>
        <dbReference type="ARBA" id="ARBA00022692"/>
    </source>
</evidence>
<gene>
    <name evidence="8" type="ORF">GSPATT00022208001</name>
</gene>
<feature type="domain" description="Yip1" evidence="7">
    <location>
        <begin position="83"/>
        <end position="216"/>
    </location>
</feature>
<feature type="transmembrane region" description="Helical" evidence="6">
    <location>
        <begin position="109"/>
        <end position="129"/>
    </location>
</feature>
<evidence type="ECO:0000256" key="4">
    <source>
        <dbReference type="ARBA" id="ARBA00022989"/>
    </source>
</evidence>
<dbReference type="PANTHER" id="PTHR21236">
    <property type="entry name" value="GOLGI MEMBRANE PROTEIN YIP1"/>
    <property type="match status" value="1"/>
</dbReference>
<dbReference type="Proteomes" id="UP000000600">
    <property type="component" value="Unassembled WGS sequence"/>
</dbReference>